<dbReference type="EMBL" id="MRCA01000003">
    <property type="protein sequence ID" value="OKH14841.1"/>
    <property type="molecule type" value="Genomic_DNA"/>
</dbReference>
<gene>
    <name evidence="1" type="ORF">NIES592_08160</name>
</gene>
<dbReference type="RefSeq" id="WP_073555437.1">
    <property type="nucleotide sequence ID" value="NZ_MRCA01000003.1"/>
</dbReference>
<dbReference type="AlphaFoldDB" id="A0A1U7H1L6"/>
<protein>
    <submittedName>
        <fullName evidence="1">Uncharacterized protein</fullName>
    </submittedName>
</protein>
<name>A0A1U7H1L6_9CYAN</name>
<evidence type="ECO:0000313" key="1">
    <source>
        <dbReference type="EMBL" id="OKH14841.1"/>
    </source>
</evidence>
<accession>A0A1U7H1L6</accession>
<sequence length="64" mass="7478">MTPQDIPMDSASFCLEYFQNFYQLKKTQTLSDDLAASILELGKMRGYRSHPRGDMGIIQRYRED</sequence>
<comment type="caution">
    <text evidence="1">The sequence shown here is derived from an EMBL/GenBank/DDBJ whole genome shotgun (WGS) entry which is preliminary data.</text>
</comment>
<reference evidence="1 2" key="1">
    <citation type="submission" date="2016-11" db="EMBL/GenBank/DDBJ databases">
        <title>Draft Genome Sequences of Nine Cyanobacterial Strains from Diverse Habitats.</title>
        <authorList>
            <person name="Zhu T."/>
            <person name="Hou S."/>
            <person name="Lu X."/>
            <person name="Hess W.R."/>
        </authorList>
    </citation>
    <scope>NUCLEOTIDE SEQUENCE [LARGE SCALE GENOMIC DNA]</scope>
    <source>
        <strain evidence="1 2">NIES-592</strain>
    </source>
</reference>
<keyword evidence="2" id="KW-1185">Reference proteome</keyword>
<organism evidence="1 2">
    <name type="scientific">Fischerella major NIES-592</name>
    <dbReference type="NCBI Taxonomy" id="210994"/>
    <lineage>
        <taxon>Bacteria</taxon>
        <taxon>Bacillati</taxon>
        <taxon>Cyanobacteriota</taxon>
        <taxon>Cyanophyceae</taxon>
        <taxon>Nostocales</taxon>
        <taxon>Hapalosiphonaceae</taxon>
        <taxon>Fischerella</taxon>
    </lineage>
</organism>
<proteinExistence type="predicted"/>
<evidence type="ECO:0000313" key="2">
    <source>
        <dbReference type="Proteomes" id="UP000186391"/>
    </source>
</evidence>
<dbReference type="Proteomes" id="UP000186391">
    <property type="component" value="Unassembled WGS sequence"/>
</dbReference>